<dbReference type="SMART" id="SM00422">
    <property type="entry name" value="HTH_MERR"/>
    <property type="match status" value="1"/>
</dbReference>
<organism evidence="7 8">
    <name type="scientific">Halalkalibacter kiskunsagensis</name>
    <dbReference type="NCBI Taxonomy" id="1548599"/>
    <lineage>
        <taxon>Bacteria</taxon>
        <taxon>Bacillati</taxon>
        <taxon>Bacillota</taxon>
        <taxon>Bacilli</taxon>
        <taxon>Bacillales</taxon>
        <taxon>Bacillaceae</taxon>
        <taxon>Halalkalibacter</taxon>
    </lineage>
</organism>
<protein>
    <submittedName>
        <fullName evidence="7">MerR family transcriptional regulator</fullName>
    </submittedName>
</protein>
<gene>
    <name evidence="7" type="ORF">ACFFHM_16970</name>
</gene>
<evidence type="ECO:0000256" key="2">
    <source>
        <dbReference type="ARBA" id="ARBA00023015"/>
    </source>
</evidence>
<dbReference type="Proteomes" id="UP001589838">
    <property type="component" value="Unassembled WGS sequence"/>
</dbReference>
<reference evidence="7 8" key="1">
    <citation type="submission" date="2024-09" db="EMBL/GenBank/DDBJ databases">
        <authorList>
            <person name="Sun Q."/>
            <person name="Mori K."/>
        </authorList>
    </citation>
    <scope>NUCLEOTIDE SEQUENCE [LARGE SCALE GENOMIC DNA]</scope>
    <source>
        <strain evidence="7 8">NCAIM B.02610</strain>
    </source>
</reference>
<feature type="domain" description="HTH merR-type" evidence="6">
    <location>
        <begin position="4"/>
        <end position="74"/>
    </location>
</feature>
<keyword evidence="8" id="KW-1185">Reference proteome</keyword>
<dbReference type="InterPro" id="IPR010499">
    <property type="entry name" value="AraC_E-bd"/>
</dbReference>
<dbReference type="InterPro" id="IPR000551">
    <property type="entry name" value="MerR-type_HTH_dom"/>
</dbReference>
<dbReference type="InterPro" id="IPR011256">
    <property type="entry name" value="Reg_factor_effector_dom_sf"/>
</dbReference>
<keyword evidence="4" id="KW-0804">Transcription</keyword>
<evidence type="ECO:0000259" key="6">
    <source>
        <dbReference type="PROSITE" id="PS50937"/>
    </source>
</evidence>
<dbReference type="SMART" id="SM00871">
    <property type="entry name" value="AraC_E_bind"/>
    <property type="match status" value="1"/>
</dbReference>
<evidence type="ECO:0000256" key="4">
    <source>
        <dbReference type="ARBA" id="ARBA00023163"/>
    </source>
</evidence>
<evidence type="ECO:0000313" key="8">
    <source>
        <dbReference type="Proteomes" id="UP001589838"/>
    </source>
</evidence>
<keyword evidence="2" id="KW-0805">Transcription regulation</keyword>
<evidence type="ECO:0000256" key="5">
    <source>
        <dbReference type="SAM" id="Coils"/>
    </source>
</evidence>
<feature type="coiled-coil region" evidence="5">
    <location>
        <begin position="81"/>
        <end position="115"/>
    </location>
</feature>
<name>A0ABV6KFP5_9BACI</name>
<dbReference type="InterPro" id="IPR047057">
    <property type="entry name" value="MerR_fam"/>
</dbReference>
<dbReference type="Gene3D" id="1.10.1660.10">
    <property type="match status" value="1"/>
</dbReference>
<dbReference type="InterPro" id="IPR029442">
    <property type="entry name" value="GyrI-like"/>
</dbReference>
<evidence type="ECO:0000256" key="3">
    <source>
        <dbReference type="ARBA" id="ARBA00023125"/>
    </source>
</evidence>
<comment type="caution">
    <text evidence="7">The sequence shown here is derived from an EMBL/GenBank/DDBJ whole genome shotgun (WGS) entry which is preliminary data.</text>
</comment>
<keyword evidence="3" id="KW-0238">DNA-binding</keyword>
<dbReference type="PANTHER" id="PTHR30204:SF69">
    <property type="entry name" value="MERR-FAMILY TRANSCRIPTIONAL REGULATOR"/>
    <property type="match status" value="1"/>
</dbReference>
<dbReference type="CDD" id="cd01107">
    <property type="entry name" value="HTH_BmrR"/>
    <property type="match status" value="1"/>
</dbReference>
<evidence type="ECO:0000313" key="7">
    <source>
        <dbReference type="EMBL" id="MFC0472147.1"/>
    </source>
</evidence>
<dbReference type="Pfam" id="PF06445">
    <property type="entry name" value="GyrI-like"/>
    <property type="match status" value="1"/>
</dbReference>
<proteinExistence type="predicted"/>
<dbReference type="Pfam" id="PF13411">
    <property type="entry name" value="MerR_1"/>
    <property type="match status" value="1"/>
</dbReference>
<dbReference type="Gene3D" id="3.20.80.10">
    <property type="entry name" value="Regulatory factor, effector binding domain"/>
    <property type="match status" value="1"/>
</dbReference>
<sequence>MKKRFTIGQLSKLHSIPVKTLRYYDEIGLFKPVEVDVINQYRYYSIEQFEQLDIILYLKTLGVPLKEIKQQIANKSLDELVEALKFHKNRTEQKIKELERINQRFENRITEIEGTRSIVNIDVPVVKEVAERMIVEVKGKIRSLYELELSLRKIKKEFHQVSPIIIGKVGLTLSIEDIKKGNYLQYNSIFILLEKADQLYASHEMVSVIPKGTYASIYYRGDTTEAKNYYQLLLELIKEKELEPKGDCIVRTIIDRFITNDPNEYLTEIQIPIQPLTLQ</sequence>
<keyword evidence="1" id="KW-0678">Repressor</keyword>
<evidence type="ECO:0000256" key="1">
    <source>
        <dbReference type="ARBA" id="ARBA00022491"/>
    </source>
</evidence>
<dbReference type="PROSITE" id="PS50937">
    <property type="entry name" value="HTH_MERR_2"/>
    <property type="match status" value="1"/>
</dbReference>
<dbReference type="EMBL" id="JBHLUX010000039">
    <property type="protein sequence ID" value="MFC0472147.1"/>
    <property type="molecule type" value="Genomic_DNA"/>
</dbReference>
<dbReference type="RefSeq" id="WP_335963908.1">
    <property type="nucleotide sequence ID" value="NZ_JAXBLX010000068.1"/>
</dbReference>
<dbReference type="SUPFAM" id="SSF46955">
    <property type="entry name" value="Putative DNA-binding domain"/>
    <property type="match status" value="1"/>
</dbReference>
<accession>A0ABV6KFP5</accession>
<dbReference type="InterPro" id="IPR009061">
    <property type="entry name" value="DNA-bd_dom_put_sf"/>
</dbReference>
<dbReference type="SUPFAM" id="SSF55136">
    <property type="entry name" value="Probable bacterial effector-binding domain"/>
    <property type="match status" value="1"/>
</dbReference>
<dbReference type="PANTHER" id="PTHR30204">
    <property type="entry name" value="REDOX-CYCLING DRUG-SENSING TRANSCRIPTIONAL ACTIVATOR SOXR"/>
    <property type="match status" value="1"/>
</dbReference>
<keyword evidence="5" id="KW-0175">Coiled coil</keyword>